<dbReference type="GO" id="GO:0005886">
    <property type="term" value="C:plasma membrane"/>
    <property type="evidence" value="ECO:0007669"/>
    <property type="project" value="UniProtKB-SubCell"/>
</dbReference>
<dbReference type="AlphaFoldDB" id="A0A1M5NEC4"/>
<accession>A0A1M5NEC4</accession>
<keyword evidence="12" id="KW-1185">Reference proteome</keyword>
<feature type="transmembrane region" description="Helical" evidence="9">
    <location>
        <begin position="193"/>
        <end position="211"/>
    </location>
</feature>
<feature type="transmembrane region" description="Helical" evidence="9">
    <location>
        <begin position="91"/>
        <end position="110"/>
    </location>
</feature>
<dbReference type="RefSeq" id="WP_067654635.1">
    <property type="nucleotide sequence ID" value="NZ_FQXG01000001.1"/>
</dbReference>
<evidence type="ECO:0000256" key="4">
    <source>
        <dbReference type="ARBA" id="ARBA00022475"/>
    </source>
</evidence>
<dbReference type="Pfam" id="PF00999">
    <property type="entry name" value="Na_H_Exchanger"/>
    <property type="match status" value="1"/>
</dbReference>
<protein>
    <submittedName>
        <fullName evidence="11">NhaP-type Na+/H+ or K+/H+ antiporter</fullName>
    </submittedName>
</protein>
<dbReference type="Proteomes" id="UP000184268">
    <property type="component" value="Unassembled WGS sequence"/>
</dbReference>
<keyword evidence="2" id="KW-0813">Transport</keyword>
<feature type="domain" description="Cation/H+ exchanger transmembrane" evidence="10">
    <location>
        <begin position="11"/>
        <end position="388"/>
    </location>
</feature>
<evidence type="ECO:0000256" key="9">
    <source>
        <dbReference type="SAM" id="Phobius"/>
    </source>
</evidence>
<name>A0A1M5NEC4_9GAMM</name>
<evidence type="ECO:0000259" key="10">
    <source>
        <dbReference type="Pfam" id="PF00999"/>
    </source>
</evidence>
<evidence type="ECO:0000313" key="11">
    <source>
        <dbReference type="EMBL" id="SHG87812.1"/>
    </source>
</evidence>
<feature type="transmembrane region" description="Helical" evidence="9">
    <location>
        <begin position="155"/>
        <end position="173"/>
    </location>
</feature>
<proteinExistence type="predicted"/>
<feature type="transmembrane region" description="Helical" evidence="9">
    <location>
        <begin position="306"/>
        <end position="324"/>
    </location>
</feature>
<sequence length="402" mass="42546">MYQQLAVLTLLLFCYSVVAARVEKSLISGPMLFVFAGVLCGPVGLQWFSGDATQTELRVIADLTLALILFIDAANANLATLRRSYHIPGRMLLLGLPGVLLTGFALALWVFDQMSVYEAAILATILAATDAALGKAVVSNSKVPETLREGLNAESGLNDGLCVPILLVLIALAQGRGEEGGDLLAITLVAQELGIGLLIGVGLTLLAAAMMRFCYRRGWVTKVWLHISVVAIAVGIFSVAQSLHGSGYIAAFTGGLLFGHLMKEHTHDLLLAAESDGETLALVTWFVFGLAVVGQVLPLFNAQIVLYSLLSLTVIRVLPIFLSLSGSGLTPASRLFLAWFGPRGLASIVFAIIVLNAGLEGGETIAIVVVCTVLMSLIAHGLSANPLVHRLSDYLSKRENAS</sequence>
<dbReference type="GO" id="GO:1902600">
    <property type="term" value="P:proton transmembrane transport"/>
    <property type="evidence" value="ECO:0007669"/>
    <property type="project" value="InterPro"/>
</dbReference>
<evidence type="ECO:0000256" key="2">
    <source>
        <dbReference type="ARBA" id="ARBA00022448"/>
    </source>
</evidence>
<dbReference type="PANTHER" id="PTHR32507:SF8">
    <property type="entry name" value="CNH1P"/>
    <property type="match status" value="1"/>
</dbReference>
<dbReference type="OrthoDB" id="9810860at2"/>
<feature type="transmembrane region" description="Helical" evidence="9">
    <location>
        <begin position="116"/>
        <end position="134"/>
    </location>
</feature>
<dbReference type="GO" id="GO:0015297">
    <property type="term" value="F:antiporter activity"/>
    <property type="evidence" value="ECO:0007669"/>
    <property type="project" value="UniProtKB-KW"/>
</dbReference>
<comment type="subcellular location">
    <subcellularLocation>
        <location evidence="1">Cell membrane</location>
        <topology evidence="1">Multi-pass membrane protein</topology>
    </subcellularLocation>
</comment>
<keyword evidence="8 9" id="KW-0472">Membrane</keyword>
<evidence type="ECO:0000313" key="12">
    <source>
        <dbReference type="Proteomes" id="UP000184268"/>
    </source>
</evidence>
<dbReference type="InterPro" id="IPR038770">
    <property type="entry name" value="Na+/solute_symporter_sf"/>
</dbReference>
<keyword evidence="4" id="KW-1003">Cell membrane</keyword>
<keyword evidence="7" id="KW-0406">Ion transport</keyword>
<evidence type="ECO:0000256" key="6">
    <source>
        <dbReference type="ARBA" id="ARBA00022989"/>
    </source>
</evidence>
<evidence type="ECO:0000256" key="7">
    <source>
        <dbReference type="ARBA" id="ARBA00023065"/>
    </source>
</evidence>
<evidence type="ECO:0000256" key="8">
    <source>
        <dbReference type="ARBA" id="ARBA00023136"/>
    </source>
</evidence>
<feature type="transmembrane region" description="Helical" evidence="9">
    <location>
        <begin position="365"/>
        <end position="388"/>
    </location>
</feature>
<organism evidence="11 12">
    <name type="scientific">Ferrimonas marina</name>
    <dbReference type="NCBI Taxonomy" id="299255"/>
    <lineage>
        <taxon>Bacteria</taxon>
        <taxon>Pseudomonadati</taxon>
        <taxon>Pseudomonadota</taxon>
        <taxon>Gammaproteobacteria</taxon>
        <taxon>Alteromonadales</taxon>
        <taxon>Ferrimonadaceae</taxon>
        <taxon>Ferrimonas</taxon>
    </lineage>
</organism>
<dbReference type="InterPro" id="IPR006153">
    <property type="entry name" value="Cation/H_exchanger_TM"/>
</dbReference>
<feature type="transmembrane region" description="Helical" evidence="9">
    <location>
        <begin position="282"/>
        <end position="300"/>
    </location>
</feature>
<evidence type="ECO:0000256" key="3">
    <source>
        <dbReference type="ARBA" id="ARBA00022449"/>
    </source>
</evidence>
<keyword evidence="5 9" id="KW-0812">Transmembrane</keyword>
<feature type="transmembrane region" description="Helical" evidence="9">
    <location>
        <begin position="223"/>
        <end position="240"/>
    </location>
</feature>
<dbReference type="STRING" id="299255.SAMN02745129_1016"/>
<dbReference type="Gene3D" id="1.20.1530.20">
    <property type="match status" value="1"/>
</dbReference>
<evidence type="ECO:0000256" key="1">
    <source>
        <dbReference type="ARBA" id="ARBA00004651"/>
    </source>
</evidence>
<keyword evidence="6 9" id="KW-1133">Transmembrane helix</keyword>
<evidence type="ECO:0000256" key="5">
    <source>
        <dbReference type="ARBA" id="ARBA00022692"/>
    </source>
</evidence>
<reference evidence="11 12" key="1">
    <citation type="submission" date="2016-11" db="EMBL/GenBank/DDBJ databases">
        <authorList>
            <person name="Jaros S."/>
            <person name="Januszkiewicz K."/>
            <person name="Wedrychowicz H."/>
        </authorList>
    </citation>
    <scope>NUCLEOTIDE SEQUENCE [LARGE SCALE GENOMIC DNA]</scope>
    <source>
        <strain evidence="11 12">DSM 16917</strain>
    </source>
</reference>
<keyword evidence="3" id="KW-0050">Antiport</keyword>
<feature type="transmembrane region" description="Helical" evidence="9">
    <location>
        <begin position="29"/>
        <end position="48"/>
    </location>
</feature>
<dbReference type="PANTHER" id="PTHR32507">
    <property type="entry name" value="NA(+)/H(+) ANTIPORTER 1"/>
    <property type="match status" value="1"/>
</dbReference>
<dbReference type="EMBL" id="FQXG01000001">
    <property type="protein sequence ID" value="SHG87812.1"/>
    <property type="molecule type" value="Genomic_DNA"/>
</dbReference>
<feature type="transmembrane region" description="Helical" evidence="9">
    <location>
        <begin position="336"/>
        <end position="359"/>
    </location>
</feature>
<gene>
    <name evidence="11" type="ORF">SAMN02745129_1016</name>
</gene>